<dbReference type="EMBL" id="CP056069">
    <property type="protein sequence ID" value="UVC49385.1"/>
    <property type="molecule type" value="Genomic_DNA"/>
</dbReference>
<evidence type="ECO:0000313" key="2">
    <source>
        <dbReference type="Proteomes" id="UP000244811"/>
    </source>
</evidence>
<sequence>MIKSTNVYLHDTYMYIIKTKSYSNSICAQDQKRQ</sequence>
<dbReference type="Proteomes" id="UP000244811">
    <property type="component" value="Chromosome 1"/>
</dbReference>
<dbReference type="AlphaFoldDB" id="A0A976SIG6"/>
<reference evidence="1" key="1">
    <citation type="submission" date="2022-07" db="EMBL/GenBank/DDBJ databases">
        <title>Evaluation of T. orientalis genome assembly methods using nanopore sequencing and analysis of variation between genomes.</title>
        <authorList>
            <person name="Yam J."/>
            <person name="Micallef M.L."/>
            <person name="Liu M."/>
            <person name="Djordjevic S.P."/>
            <person name="Bogema D.R."/>
            <person name="Jenkins C."/>
        </authorList>
    </citation>
    <scope>NUCLEOTIDE SEQUENCE</scope>
    <source>
        <strain evidence="1">Goon Nure</strain>
    </source>
</reference>
<name>A0A976SIG6_THEOR</name>
<accession>A0A976SIG6</accession>
<gene>
    <name evidence="1" type="ORF">MACK_003216</name>
</gene>
<proteinExistence type="predicted"/>
<evidence type="ECO:0000313" key="1">
    <source>
        <dbReference type="EMBL" id="UVC49385.1"/>
    </source>
</evidence>
<protein>
    <submittedName>
        <fullName evidence="1">Uncharacterized protein</fullName>
    </submittedName>
</protein>
<organism evidence="1 2">
    <name type="scientific">Theileria orientalis</name>
    <dbReference type="NCBI Taxonomy" id="68886"/>
    <lineage>
        <taxon>Eukaryota</taxon>
        <taxon>Sar</taxon>
        <taxon>Alveolata</taxon>
        <taxon>Apicomplexa</taxon>
        <taxon>Aconoidasida</taxon>
        <taxon>Piroplasmida</taxon>
        <taxon>Theileriidae</taxon>
        <taxon>Theileria</taxon>
    </lineage>
</organism>